<name>A0A9D4BA85_9SAUR</name>
<evidence type="ECO:0000313" key="2">
    <source>
        <dbReference type="EMBL" id="KAH1186928.1"/>
    </source>
</evidence>
<protein>
    <submittedName>
        <fullName evidence="2">Uncharacterized protein</fullName>
    </submittedName>
</protein>
<keyword evidence="3" id="KW-1185">Reference proteome</keyword>
<dbReference type="EMBL" id="JAHDVG010000463">
    <property type="protein sequence ID" value="KAH1186928.1"/>
    <property type="molecule type" value="Genomic_DNA"/>
</dbReference>
<sequence>MGPHESSADALQDSPVLGAFWAKGRRSHGSRIPAPDYSPASTRPLGTTAAEVHIEVDLGSDLISSRTELAPRIKQTQASSSCSICWPQCCQRMNPLLSRA</sequence>
<evidence type="ECO:0000313" key="3">
    <source>
        <dbReference type="Proteomes" id="UP000827986"/>
    </source>
</evidence>
<accession>A0A9D4BA85</accession>
<dbReference type="AlphaFoldDB" id="A0A9D4BA85"/>
<comment type="caution">
    <text evidence="2">The sequence shown here is derived from an EMBL/GenBank/DDBJ whole genome shotgun (WGS) entry which is preliminary data.</text>
</comment>
<evidence type="ECO:0000256" key="1">
    <source>
        <dbReference type="SAM" id="MobiDB-lite"/>
    </source>
</evidence>
<reference evidence="2" key="1">
    <citation type="submission" date="2021-09" db="EMBL/GenBank/DDBJ databases">
        <title>The genome of Mauremys mutica provides insights into the evolution of semi-aquatic lifestyle.</title>
        <authorList>
            <person name="Gong S."/>
            <person name="Gao Y."/>
        </authorList>
    </citation>
    <scope>NUCLEOTIDE SEQUENCE</scope>
    <source>
        <strain evidence="2">MM-2020</strain>
        <tissue evidence="2">Muscle</tissue>
    </source>
</reference>
<dbReference type="Proteomes" id="UP000827986">
    <property type="component" value="Unassembled WGS sequence"/>
</dbReference>
<proteinExistence type="predicted"/>
<feature type="region of interest" description="Disordered" evidence="1">
    <location>
        <begin position="25"/>
        <end position="44"/>
    </location>
</feature>
<organism evidence="2 3">
    <name type="scientific">Mauremys mutica</name>
    <name type="common">yellowpond turtle</name>
    <dbReference type="NCBI Taxonomy" id="74926"/>
    <lineage>
        <taxon>Eukaryota</taxon>
        <taxon>Metazoa</taxon>
        <taxon>Chordata</taxon>
        <taxon>Craniata</taxon>
        <taxon>Vertebrata</taxon>
        <taxon>Euteleostomi</taxon>
        <taxon>Archelosauria</taxon>
        <taxon>Testudinata</taxon>
        <taxon>Testudines</taxon>
        <taxon>Cryptodira</taxon>
        <taxon>Durocryptodira</taxon>
        <taxon>Testudinoidea</taxon>
        <taxon>Geoemydidae</taxon>
        <taxon>Geoemydinae</taxon>
        <taxon>Mauremys</taxon>
    </lineage>
</organism>
<gene>
    <name evidence="2" type="ORF">KIL84_019677</name>
</gene>